<proteinExistence type="predicted"/>
<evidence type="ECO:0000259" key="1">
    <source>
        <dbReference type="SMART" id="SM00939"/>
    </source>
</evidence>
<dbReference type="Proteomes" id="UP000249913">
    <property type="component" value="Unassembled WGS sequence"/>
</dbReference>
<reference evidence="2 3" key="1">
    <citation type="submission" date="2018-06" db="EMBL/GenBank/DDBJ databases">
        <authorList>
            <consortium name="Pathogen Informatics"/>
            <person name="Doyle S."/>
        </authorList>
    </citation>
    <scope>NUCLEOTIDE SEQUENCE [LARGE SCALE GENOMIC DNA]</scope>
    <source>
        <strain evidence="2 3">NCTC7878</strain>
    </source>
</reference>
<dbReference type="Pfam" id="PF08530">
    <property type="entry name" value="PepX_C"/>
    <property type="match status" value="1"/>
</dbReference>
<dbReference type="Gene3D" id="2.60.120.260">
    <property type="entry name" value="Galactose-binding domain-like"/>
    <property type="match status" value="1"/>
</dbReference>
<dbReference type="AlphaFoldDB" id="A0A2X2JTV9"/>
<accession>A0A2X2JTV9</accession>
<dbReference type="InterPro" id="IPR008979">
    <property type="entry name" value="Galactose-bd-like_sf"/>
</dbReference>
<protein>
    <submittedName>
        <fullName evidence="2">CocE/NonD family hydrolase</fullName>
    </submittedName>
</protein>
<keyword evidence="2" id="KW-0378">Hydrolase</keyword>
<evidence type="ECO:0000313" key="3">
    <source>
        <dbReference type="Proteomes" id="UP000249913"/>
    </source>
</evidence>
<organism evidence="2 3">
    <name type="scientific">Staphylococcus aureus</name>
    <dbReference type="NCBI Taxonomy" id="1280"/>
    <lineage>
        <taxon>Bacteria</taxon>
        <taxon>Bacillati</taxon>
        <taxon>Bacillota</taxon>
        <taxon>Bacilli</taxon>
        <taxon>Bacillales</taxon>
        <taxon>Staphylococcaceae</taxon>
        <taxon>Staphylococcus</taxon>
    </lineage>
</organism>
<dbReference type="InterPro" id="IPR013736">
    <property type="entry name" value="Xaa-Pro_dipept_C"/>
</dbReference>
<evidence type="ECO:0000313" key="2">
    <source>
        <dbReference type="EMBL" id="SPZ97434.1"/>
    </source>
</evidence>
<sequence>MNAENHTLNHAKISSAHVAQYDSEDKRQDVSFKYTFDKDTELVGNMNLKLWVSTTDSDDMDLFAGIKKLDRRGNEVNFPDFNHIENGQVATGWLRVSHRELDQEKSTIAQPWHKHETELKLSQDEIVPVEIELLPSGTLFKQGETLEVVVKGSEIVIGNSTPGMKTRYEHEETVNKGMHMIYTGSKYDSQLIIPIVN</sequence>
<feature type="domain" description="Xaa-Pro dipeptidyl-peptidase C-terminal" evidence="1">
    <location>
        <begin position="3"/>
        <end position="192"/>
    </location>
</feature>
<dbReference type="GO" id="GO:0008239">
    <property type="term" value="F:dipeptidyl-peptidase activity"/>
    <property type="evidence" value="ECO:0007669"/>
    <property type="project" value="InterPro"/>
</dbReference>
<gene>
    <name evidence="2" type="ORF">NCTC7878_00831</name>
</gene>
<dbReference type="SMART" id="SM00939">
    <property type="entry name" value="PepX_C"/>
    <property type="match status" value="1"/>
</dbReference>
<dbReference type="EMBL" id="UAUX01000005">
    <property type="protein sequence ID" value="SPZ97434.1"/>
    <property type="molecule type" value="Genomic_DNA"/>
</dbReference>
<dbReference type="SUPFAM" id="SSF49785">
    <property type="entry name" value="Galactose-binding domain-like"/>
    <property type="match status" value="1"/>
</dbReference>
<name>A0A2X2JTV9_STAAU</name>